<proteinExistence type="predicted"/>
<evidence type="ECO:0000313" key="3">
    <source>
        <dbReference type="Proteomes" id="UP000468707"/>
    </source>
</evidence>
<name>A0A6I5KX57_9FLAO</name>
<feature type="transmembrane region" description="Helical" evidence="1">
    <location>
        <begin position="21"/>
        <end position="41"/>
    </location>
</feature>
<reference evidence="2 3" key="1">
    <citation type="submission" date="2020-01" db="EMBL/GenBank/DDBJ databases">
        <title>Muricauda sediminis sp.nov. 40Bstr401.</title>
        <authorList>
            <person name="Xue Z."/>
            <person name="Zhu S."/>
            <person name="Ren N."/>
            <person name="Chen T."/>
            <person name="Chen X."/>
            <person name="Chen J."/>
            <person name="Yang J."/>
        </authorList>
    </citation>
    <scope>NUCLEOTIDE SEQUENCE [LARGE SCALE GENOMIC DNA]</scope>
    <source>
        <strain evidence="2 3">40Bstr401</strain>
    </source>
</reference>
<organism evidence="2 3">
    <name type="scientific">Flagellimonas sediminis</name>
    <dbReference type="NCBI Taxonomy" id="2696468"/>
    <lineage>
        <taxon>Bacteria</taxon>
        <taxon>Pseudomonadati</taxon>
        <taxon>Bacteroidota</taxon>
        <taxon>Flavobacteriia</taxon>
        <taxon>Flavobacteriales</taxon>
        <taxon>Flavobacteriaceae</taxon>
        <taxon>Flagellimonas</taxon>
    </lineage>
</organism>
<keyword evidence="1" id="KW-1133">Transmembrane helix</keyword>
<dbReference type="EMBL" id="JAAAMI010000007">
    <property type="protein sequence ID" value="NDV44359.1"/>
    <property type="molecule type" value="Genomic_DNA"/>
</dbReference>
<evidence type="ECO:0000256" key="1">
    <source>
        <dbReference type="SAM" id="Phobius"/>
    </source>
</evidence>
<dbReference type="RefSeq" id="WP_163635796.1">
    <property type="nucleotide sequence ID" value="NZ_JAAAMI010000007.1"/>
</dbReference>
<dbReference type="AlphaFoldDB" id="A0A6I5KX57"/>
<dbReference type="InterPro" id="IPR005625">
    <property type="entry name" value="PepSY-ass_TM"/>
</dbReference>
<dbReference type="Pfam" id="PF03929">
    <property type="entry name" value="PepSY_TM"/>
    <property type="match status" value="1"/>
</dbReference>
<comment type="caution">
    <text evidence="2">The sequence shown here is derived from an EMBL/GenBank/DDBJ whole genome shotgun (WGS) entry which is preliminary data.</text>
</comment>
<evidence type="ECO:0000313" key="2">
    <source>
        <dbReference type="EMBL" id="NDV44359.1"/>
    </source>
</evidence>
<sequence>MGKRTKQAKILRIFRKVHRTTGALLFIFFFFISVTGLFLGWKKNSNGIILPETQKGTSVELKDWLPVDSLHTIACTVLHDLVSPDLSLELDRIDMRKQKGSVKFLFVDSYYEVQLDGATGKVLSVAQRKSDFLENVHDGSILDRYLDTNGYIKLVYTTVMGVSLLLFTITGFWLWYGPKRMRQAGKTKSGKLVKQHNYQPLN</sequence>
<gene>
    <name evidence="2" type="ORF">GTK07_13585</name>
</gene>
<keyword evidence="3" id="KW-1185">Reference proteome</keyword>
<accession>A0A6I5KX57</accession>
<keyword evidence="1" id="KW-0472">Membrane</keyword>
<feature type="transmembrane region" description="Helical" evidence="1">
    <location>
        <begin position="154"/>
        <end position="176"/>
    </location>
</feature>
<dbReference type="Proteomes" id="UP000468707">
    <property type="component" value="Unassembled WGS sequence"/>
</dbReference>
<protein>
    <submittedName>
        <fullName evidence="2">PepSY domain-containing protein</fullName>
    </submittedName>
</protein>
<keyword evidence="1" id="KW-0812">Transmembrane</keyword>